<proteinExistence type="inferred from homology"/>
<evidence type="ECO:0000313" key="22">
    <source>
        <dbReference type="Proteomes" id="UP001152795"/>
    </source>
</evidence>
<name>A0A6S7JC47_PARCT</name>
<dbReference type="SMART" id="SM00382">
    <property type="entry name" value="AAA"/>
    <property type="match status" value="1"/>
</dbReference>
<evidence type="ECO:0000256" key="17">
    <source>
        <dbReference type="ARBA" id="ARBA00055589"/>
    </source>
</evidence>
<evidence type="ECO:0000256" key="14">
    <source>
        <dbReference type="ARBA" id="ARBA00023128"/>
    </source>
</evidence>
<dbReference type="PROSITE" id="PS50893">
    <property type="entry name" value="ABC_TRANSPORTER_2"/>
    <property type="match status" value="1"/>
</dbReference>
<dbReference type="InterPro" id="IPR027417">
    <property type="entry name" value="P-loop_NTPase"/>
</dbReference>
<dbReference type="GO" id="GO:0005524">
    <property type="term" value="F:ATP binding"/>
    <property type="evidence" value="ECO:0007669"/>
    <property type="project" value="UniProtKB-KW"/>
</dbReference>
<evidence type="ECO:0000256" key="15">
    <source>
        <dbReference type="ARBA" id="ARBA00023136"/>
    </source>
</evidence>
<evidence type="ECO:0000256" key="6">
    <source>
        <dbReference type="ARBA" id="ARBA00022741"/>
    </source>
</evidence>
<comment type="subcellular location">
    <subcellularLocation>
        <location evidence="1">Mitochondrion inner membrane</location>
        <topology evidence="1">Multi-pass membrane protein</topology>
    </subcellularLocation>
</comment>
<dbReference type="PROSITE" id="PS50929">
    <property type="entry name" value="ABC_TM1F"/>
    <property type="match status" value="1"/>
</dbReference>
<evidence type="ECO:0000256" key="7">
    <source>
        <dbReference type="ARBA" id="ARBA00022792"/>
    </source>
</evidence>
<evidence type="ECO:0000256" key="13">
    <source>
        <dbReference type="ARBA" id="ARBA00022990"/>
    </source>
</evidence>
<keyword evidence="6" id="KW-0547">Nucleotide-binding</keyword>
<evidence type="ECO:0000256" key="20">
    <source>
        <dbReference type="ARBA" id="ARBA00083334"/>
    </source>
</evidence>
<dbReference type="PANTHER" id="PTHR43394:SF1">
    <property type="entry name" value="ATP-BINDING CASSETTE SUB-FAMILY B MEMBER 10, MITOCHONDRIAL"/>
    <property type="match status" value="1"/>
</dbReference>
<keyword evidence="3" id="KW-0813">Transport</keyword>
<dbReference type="GO" id="GO:0042802">
    <property type="term" value="F:identical protein binding"/>
    <property type="evidence" value="ECO:0007669"/>
    <property type="project" value="UniProtKB-ARBA"/>
</dbReference>
<evidence type="ECO:0000256" key="18">
    <source>
        <dbReference type="ARBA" id="ARBA00072683"/>
    </source>
</evidence>
<keyword evidence="10" id="KW-0809">Transit peptide</keyword>
<dbReference type="GO" id="GO:0090374">
    <property type="term" value="P:oligopeptide export from mitochondrion"/>
    <property type="evidence" value="ECO:0007669"/>
    <property type="project" value="TreeGrafter"/>
</dbReference>
<evidence type="ECO:0000256" key="9">
    <source>
        <dbReference type="ARBA" id="ARBA00022842"/>
    </source>
</evidence>
<dbReference type="SUPFAM" id="SSF52540">
    <property type="entry name" value="P-loop containing nucleoside triphosphate hydrolases"/>
    <property type="match status" value="1"/>
</dbReference>
<keyword evidence="4" id="KW-0812">Transmembrane</keyword>
<dbReference type="CDD" id="cd03249">
    <property type="entry name" value="ABC_MTABC3_MDL1_MDL2"/>
    <property type="match status" value="1"/>
</dbReference>
<dbReference type="PIRSF" id="PIRSF002773">
    <property type="entry name" value="ABC_prm/ATPase_B"/>
    <property type="match status" value="1"/>
</dbReference>
<dbReference type="OrthoDB" id="6500128at2759"/>
<dbReference type="Gene3D" id="3.40.50.300">
    <property type="entry name" value="P-loop containing nucleotide triphosphate hydrolases"/>
    <property type="match status" value="1"/>
</dbReference>
<dbReference type="FunFam" id="1.20.1560.10:FF:000048">
    <property type="entry name" value="ATP-binding cassette sub-family B member 10, mitochondrial"/>
    <property type="match status" value="1"/>
</dbReference>
<evidence type="ECO:0000313" key="21">
    <source>
        <dbReference type="EMBL" id="CAB4028397.1"/>
    </source>
</evidence>
<comment type="caution">
    <text evidence="21">The sequence shown here is derived from an EMBL/GenBank/DDBJ whole genome shotgun (WGS) entry which is preliminary data.</text>
</comment>
<keyword evidence="5" id="KW-0479">Metal-binding</keyword>
<evidence type="ECO:0000256" key="11">
    <source>
        <dbReference type="ARBA" id="ARBA00022967"/>
    </source>
</evidence>
<evidence type="ECO:0000256" key="2">
    <source>
        <dbReference type="ARBA" id="ARBA00005580"/>
    </source>
</evidence>
<dbReference type="AlphaFoldDB" id="A0A6S7JC47"/>
<comment type="catalytic activity">
    <reaction evidence="16">
        <text>biliverdin IXalpha(in) + ATP + H2O = biliverdin IXalpha(out) + ADP + phosphate + H(+)</text>
        <dbReference type="Rhea" id="RHEA:82359"/>
        <dbReference type="ChEBI" id="CHEBI:15377"/>
        <dbReference type="ChEBI" id="CHEBI:15378"/>
        <dbReference type="ChEBI" id="CHEBI:30616"/>
        <dbReference type="ChEBI" id="CHEBI:43474"/>
        <dbReference type="ChEBI" id="CHEBI:57991"/>
        <dbReference type="ChEBI" id="CHEBI:456216"/>
    </reaction>
    <physiologicalReaction direction="left-to-right" evidence="16">
        <dbReference type="Rhea" id="RHEA:82360"/>
    </physiologicalReaction>
</comment>
<comment type="similarity">
    <text evidence="2">Belongs to the ABC transporter superfamily. ABCB family. Mitochondrial peptide exporter (TC 3.A.1.212) subfamily.</text>
</comment>
<dbReference type="PANTHER" id="PTHR43394">
    <property type="entry name" value="ATP-DEPENDENT PERMEASE MDL1, MITOCHONDRIAL"/>
    <property type="match status" value="1"/>
</dbReference>
<dbReference type="PROSITE" id="PS00211">
    <property type="entry name" value="ABC_TRANSPORTER_1"/>
    <property type="match status" value="1"/>
</dbReference>
<reference evidence="21" key="1">
    <citation type="submission" date="2020-04" db="EMBL/GenBank/DDBJ databases">
        <authorList>
            <person name="Alioto T."/>
            <person name="Alioto T."/>
            <person name="Gomez Garrido J."/>
        </authorList>
    </citation>
    <scope>NUCLEOTIDE SEQUENCE</scope>
    <source>
        <strain evidence="21">A484AB</strain>
    </source>
</reference>
<evidence type="ECO:0000256" key="10">
    <source>
        <dbReference type="ARBA" id="ARBA00022946"/>
    </source>
</evidence>
<keyword evidence="9" id="KW-0460">Magnesium</keyword>
<dbReference type="GO" id="GO:0046872">
    <property type="term" value="F:metal ion binding"/>
    <property type="evidence" value="ECO:0007669"/>
    <property type="project" value="UniProtKB-KW"/>
</dbReference>
<dbReference type="FunFam" id="3.40.50.300:FF:000403">
    <property type="entry name" value="ATP-binding cassette sub-family B member 8, mitochondrial"/>
    <property type="match status" value="1"/>
</dbReference>
<keyword evidence="14" id="KW-0496">Mitochondrion</keyword>
<evidence type="ECO:0000256" key="3">
    <source>
        <dbReference type="ARBA" id="ARBA00022448"/>
    </source>
</evidence>
<dbReference type="InterPro" id="IPR039421">
    <property type="entry name" value="Type_1_exporter"/>
</dbReference>
<dbReference type="Pfam" id="PF00005">
    <property type="entry name" value="ABC_tran"/>
    <property type="match status" value="1"/>
</dbReference>
<keyword evidence="8 21" id="KW-0067">ATP-binding</keyword>
<keyword evidence="13" id="KW-0007">Acetylation</keyword>
<sequence length="691" mass="75930">MCIVESIIPKISRSKMAFRLISKILYDSSKSKIYWNVCNISQRFYGTSFSGTVFLGSRLCVQTFLQTARHGRNYFIQSRICFKRGLNTGTAVSKEKGSDLRRLFGLARPEALRITGAVVLLFVSSGITMAVPFCMGKIIDIIYTESETHDAMIQKLTAFSKILCGVFLLGALANAVRVYLIYTSGERIVFRLRHQLFQSVTNQEVSFFDKRGTGELVSRLSGDTSLVGHAITYNVSDGLRALVQASAAVSMMSYTSPKLASIVLGIVPPVAALSVVYGRYLRGITKNVRDSLAVSTNIAEESLSNIRTVQAFGQEDKQIARYRNKIEEVFNLTKKDAMASAIFWGFTGLSGNLIVLLVLYYGGNMISLSQITVGGLTSFMVYAAWVGISVGGFSSFYSELMKGVGASSRLWQLLDRKSLIPRSVGVALHEDDLGKGIEFNDIHFKYPTRPDVPIFSSLNLTFPAGHVTAVVGPSGSGKSTITSLLLRFYDPDVGSVLIGGHDSRVVKPDWLRSHIGIVNQEPILFSGNIEDNIAYGWRPENGSLKFQDVLNAARQANALEFIESFPQGFSTVVGEKGQSLSGGQRQRIAIARALLKNPKILVLDEATSALDAKSEHLVQEALDRLMKDRTVITIAHRLSTIKNAHNILVLDKGKICQSGSYSELMEDKHGLFYKLIEKQTLSNTTINSLPT</sequence>
<dbReference type="Gene3D" id="1.20.1560.10">
    <property type="entry name" value="ABC transporter type 1, transmembrane domain"/>
    <property type="match status" value="1"/>
</dbReference>
<dbReference type="InterPro" id="IPR011527">
    <property type="entry name" value="ABC1_TM_dom"/>
</dbReference>
<evidence type="ECO:0000256" key="4">
    <source>
        <dbReference type="ARBA" id="ARBA00022692"/>
    </source>
</evidence>
<dbReference type="GO" id="GO:0005743">
    <property type="term" value="C:mitochondrial inner membrane"/>
    <property type="evidence" value="ECO:0007669"/>
    <property type="project" value="UniProtKB-SubCell"/>
</dbReference>
<evidence type="ECO:0000256" key="1">
    <source>
        <dbReference type="ARBA" id="ARBA00004448"/>
    </source>
</evidence>
<dbReference type="InterPro" id="IPR017871">
    <property type="entry name" value="ABC_transporter-like_CS"/>
</dbReference>
<dbReference type="GO" id="GO:0015421">
    <property type="term" value="F:ABC-type oligopeptide transporter activity"/>
    <property type="evidence" value="ECO:0007669"/>
    <property type="project" value="TreeGrafter"/>
</dbReference>
<keyword evidence="22" id="KW-1185">Reference proteome</keyword>
<keyword evidence="15" id="KW-0472">Membrane</keyword>
<organism evidence="21 22">
    <name type="scientific">Paramuricea clavata</name>
    <name type="common">Red gorgonian</name>
    <name type="synonym">Violescent sea-whip</name>
    <dbReference type="NCBI Taxonomy" id="317549"/>
    <lineage>
        <taxon>Eukaryota</taxon>
        <taxon>Metazoa</taxon>
        <taxon>Cnidaria</taxon>
        <taxon>Anthozoa</taxon>
        <taxon>Octocorallia</taxon>
        <taxon>Malacalcyonacea</taxon>
        <taxon>Plexauridae</taxon>
        <taxon>Paramuricea</taxon>
    </lineage>
</organism>
<dbReference type="InterPro" id="IPR036640">
    <property type="entry name" value="ABC1_TM_sf"/>
</dbReference>
<evidence type="ECO:0000256" key="8">
    <source>
        <dbReference type="ARBA" id="ARBA00022840"/>
    </source>
</evidence>
<gene>
    <name evidence="21" type="ORF">PACLA_8A003362</name>
</gene>
<dbReference type="Proteomes" id="UP001152795">
    <property type="component" value="Unassembled WGS sequence"/>
</dbReference>
<evidence type="ECO:0000256" key="16">
    <source>
        <dbReference type="ARBA" id="ARBA00052250"/>
    </source>
</evidence>
<dbReference type="EMBL" id="CACRXK020015457">
    <property type="protein sequence ID" value="CAB4028397.1"/>
    <property type="molecule type" value="Genomic_DNA"/>
</dbReference>
<dbReference type="CDD" id="cd18573">
    <property type="entry name" value="ABC_6TM_ABCB10_like"/>
    <property type="match status" value="1"/>
</dbReference>
<dbReference type="InterPro" id="IPR003439">
    <property type="entry name" value="ABC_transporter-like_ATP-bd"/>
</dbReference>
<comment type="function">
    <text evidence="17">ATP-dependent transporter located in the mitochondrial inner membrane that catalyzes the export of biliverdin from the mitochondrial matrix, and plays a crucial role in hemoglobin synthesis and antioxidative stress. Participates in the early step of the heme biosynthetic process during insertion of iron into protoporphyrin IX (PPIX). Involved in the stabilization of the iron transporter mitoferrin-1/SLC25A37. In addition may be involved in mitochondrial unfolded protein response (UPRmt) signaling pathway, although ABCB10 probably does not participate in peptide export from mitochondria.</text>
</comment>
<dbReference type="SUPFAM" id="SSF90123">
    <property type="entry name" value="ABC transporter transmembrane region"/>
    <property type="match status" value="1"/>
</dbReference>
<dbReference type="GO" id="GO:0016887">
    <property type="term" value="F:ATP hydrolysis activity"/>
    <property type="evidence" value="ECO:0007669"/>
    <property type="project" value="InterPro"/>
</dbReference>
<evidence type="ECO:0000256" key="5">
    <source>
        <dbReference type="ARBA" id="ARBA00022723"/>
    </source>
</evidence>
<accession>A0A6S7JC47</accession>
<evidence type="ECO:0000256" key="12">
    <source>
        <dbReference type="ARBA" id="ARBA00022989"/>
    </source>
</evidence>
<keyword evidence="7" id="KW-0999">Mitochondrion inner membrane</keyword>
<evidence type="ECO:0000256" key="19">
    <source>
        <dbReference type="ARBA" id="ARBA00075187"/>
    </source>
</evidence>
<keyword evidence="12" id="KW-1133">Transmembrane helix</keyword>
<protein>
    <recommendedName>
        <fullName evidence="18">ATP-binding cassette sub-family B member 10, mitochondrial</fullName>
    </recommendedName>
    <alternativeName>
        <fullName evidence="19">ABC-mitochondrial erythroid protein</fullName>
    </alternativeName>
    <alternativeName>
        <fullName evidence="20">ATP-binding cassette transporter 10</fullName>
    </alternativeName>
</protein>
<keyword evidence="11" id="KW-1278">Translocase</keyword>
<dbReference type="Pfam" id="PF00664">
    <property type="entry name" value="ABC_membrane"/>
    <property type="match status" value="1"/>
</dbReference>
<dbReference type="InterPro" id="IPR003593">
    <property type="entry name" value="AAA+_ATPase"/>
</dbReference>